<name>A0A6A5K4N0_9PLEO</name>
<reference evidence="2" key="1">
    <citation type="submission" date="2020-01" db="EMBL/GenBank/DDBJ databases">
        <authorList>
            <consortium name="DOE Joint Genome Institute"/>
            <person name="Haridas S."/>
            <person name="Albert R."/>
            <person name="Binder M."/>
            <person name="Bloem J."/>
            <person name="Labutti K."/>
            <person name="Salamov A."/>
            <person name="Andreopoulos B."/>
            <person name="Baker S.E."/>
            <person name="Barry K."/>
            <person name="Bills G."/>
            <person name="Bluhm B.H."/>
            <person name="Cannon C."/>
            <person name="Castanera R."/>
            <person name="Culley D.E."/>
            <person name="Daum C."/>
            <person name="Ezra D."/>
            <person name="Gonzalez J.B."/>
            <person name="Henrissat B."/>
            <person name="Kuo A."/>
            <person name="Liang C."/>
            <person name="Lipzen A."/>
            <person name="Lutzoni F."/>
            <person name="Magnuson J."/>
            <person name="Mondo S."/>
            <person name="Nolan M."/>
            <person name="Ohm R."/>
            <person name="Pangilinan J."/>
            <person name="Park H.-J."/>
            <person name="Ramirez L."/>
            <person name="Alfaro M."/>
            <person name="Sun H."/>
            <person name="Tritt A."/>
            <person name="Yoshinaga Y."/>
            <person name="Zwiers L.-H."/>
            <person name="Turgeon B.G."/>
            <person name="Goodwin S.B."/>
            <person name="Spatafora J.W."/>
            <person name="Crous P.W."/>
            <person name="Grigoriev I.V."/>
        </authorList>
    </citation>
    <scope>NUCLEOTIDE SEQUENCE</scope>
    <source>
        <strain evidence="2">P77</strain>
    </source>
</reference>
<sequence>MDFPRGQTPVSKLISIFEPPPRVKRLSISNAPERFPNPDPKPTTEPRPSAMATLVDGTLSSQPPREADTFDYGDQSTAIASPSSHRTPPMTLNESAPTLFTSRASVGRPPTPDGYFRINIPIESYYRGYRTIESDYANSRVEGAESTELQVHLNPPKFPRSFSQTTEPIESDYARRVSTISAPSRSSIATSEATDSIEALVKEMGLRPSSIRTGDSGRLTPEAERLRSLAPISTSIWEYLSRSGAGENPYRPSSRNITGATS</sequence>
<dbReference type="EMBL" id="ML975443">
    <property type="protein sequence ID" value="KAF1829434.1"/>
    <property type="molecule type" value="Genomic_DNA"/>
</dbReference>
<keyword evidence="3" id="KW-1185">Reference proteome</keyword>
<feature type="region of interest" description="Disordered" evidence="1">
    <location>
        <begin position="1"/>
        <end position="114"/>
    </location>
</feature>
<feature type="compositionally biased region" description="Polar residues" evidence="1">
    <location>
        <begin position="74"/>
        <end position="104"/>
    </location>
</feature>
<accession>A0A6A5K4N0</accession>
<evidence type="ECO:0000313" key="3">
    <source>
        <dbReference type="Proteomes" id="UP000800040"/>
    </source>
</evidence>
<proteinExistence type="predicted"/>
<feature type="region of interest" description="Disordered" evidence="1">
    <location>
        <begin position="243"/>
        <end position="262"/>
    </location>
</feature>
<organism evidence="2 3">
    <name type="scientific">Decorospora gaudefroyi</name>
    <dbReference type="NCBI Taxonomy" id="184978"/>
    <lineage>
        <taxon>Eukaryota</taxon>
        <taxon>Fungi</taxon>
        <taxon>Dikarya</taxon>
        <taxon>Ascomycota</taxon>
        <taxon>Pezizomycotina</taxon>
        <taxon>Dothideomycetes</taxon>
        <taxon>Pleosporomycetidae</taxon>
        <taxon>Pleosporales</taxon>
        <taxon>Pleosporineae</taxon>
        <taxon>Pleosporaceae</taxon>
        <taxon>Decorospora</taxon>
    </lineage>
</organism>
<dbReference type="Proteomes" id="UP000800040">
    <property type="component" value="Unassembled WGS sequence"/>
</dbReference>
<dbReference type="AlphaFoldDB" id="A0A6A5K4N0"/>
<evidence type="ECO:0000256" key="1">
    <source>
        <dbReference type="SAM" id="MobiDB-lite"/>
    </source>
</evidence>
<protein>
    <submittedName>
        <fullName evidence="2">Uncharacterized protein</fullName>
    </submittedName>
</protein>
<feature type="compositionally biased region" description="Pro residues" evidence="1">
    <location>
        <begin position="35"/>
        <end position="45"/>
    </location>
</feature>
<feature type="compositionally biased region" description="Polar residues" evidence="1">
    <location>
        <begin position="251"/>
        <end position="262"/>
    </location>
</feature>
<gene>
    <name evidence="2" type="ORF">BDW02DRAFT_164795</name>
</gene>
<evidence type="ECO:0000313" key="2">
    <source>
        <dbReference type="EMBL" id="KAF1829434.1"/>
    </source>
</evidence>